<feature type="transmembrane region" description="Helical" evidence="1">
    <location>
        <begin position="65"/>
        <end position="86"/>
    </location>
</feature>
<keyword evidence="1" id="KW-1133">Transmembrane helix</keyword>
<evidence type="ECO:0000313" key="2">
    <source>
        <dbReference type="EMBL" id="MCL1115942.1"/>
    </source>
</evidence>
<dbReference type="RefSeq" id="WP_188839635.1">
    <property type="nucleotide sequence ID" value="NZ_BMOT01000001.1"/>
</dbReference>
<keyword evidence="1" id="KW-0812">Transmembrane</keyword>
<gene>
    <name evidence="2" type="ORF">L2689_01600</name>
</gene>
<keyword evidence="3" id="KW-1185">Reference proteome</keyword>
<keyword evidence="2" id="KW-0808">Transferase</keyword>
<name>A0ABT0KXP2_9GAMM</name>
<protein>
    <submittedName>
        <fullName evidence="2">Acyltransferase</fullName>
    </submittedName>
</protein>
<feature type="transmembrane region" description="Helical" evidence="1">
    <location>
        <begin position="123"/>
        <end position="144"/>
    </location>
</feature>
<proteinExistence type="predicted"/>
<reference evidence="2 3" key="1">
    <citation type="submission" date="2022-01" db="EMBL/GenBank/DDBJ databases">
        <title>Whole genome-based taxonomy of the Shewanellaceae.</title>
        <authorList>
            <person name="Martin-Rodriguez A.J."/>
        </authorList>
    </citation>
    <scope>NUCLEOTIDE SEQUENCE [LARGE SCALE GENOMIC DNA]</scope>
    <source>
        <strain evidence="2 3">JCM 17801</strain>
    </source>
</reference>
<sequence length="149" mass="17002">MRSSLSLSQYVKKRNGVPLGASHSMRNMFARSLGAKSFPVFWYYWNPIWSYYLSRNVMRPLNKFLPSSLAVFITFIISGALHDLAVSLVKWKAVFFFTPWFGLMGLIVITSTKLSVSYGHFAWHTRATINVFIIVVTLCLTYVVDGVYA</sequence>
<dbReference type="GO" id="GO:0016746">
    <property type="term" value="F:acyltransferase activity"/>
    <property type="evidence" value="ECO:0007669"/>
    <property type="project" value="UniProtKB-KW"/>
</dbReference>
<keyword evidence="2" id="KW-0012">Acyltransferase</keyword>
<dbReference type="EMBL" id="JAKILK010000001">
    <property type="protein sequence ID" value="MCL1115942.1"/>
    <property type="molecule type" value="Genomic_DNA"/>
</dbReference>
<keyword evidence="1" id="KW-0472">Membrane</keyword>
<dbReference type="Proteomes" id="UP001203212">
    <property type="component" value="Unassembled WGS sequence"/>
</dbReference>
<feature type="transmembrane region" description="Helical" evidence="1">
    <location>
        <begin position="28"/>
        <end position="45"/>
    </location>
</feature>
<comment type="caution">
    <text evidence="2">The sequence shown here is derived from an EMBL/GenBank/DDBJ whole genome shotgun (WGS) entry which is preliminary data.</text>
</comment>
<feature type="transmembrane region" description="Helical" evidence="1">
    <location>
        <begin position="93"/>
        <end position="111"/>
    </location>
</feature>
<evidence type="ECO:0000313" key="3">
    <source>
        <dbReference type="Proteomes" id="UP001203212"/>
    </source>
</evidence>
<organism evidence="2 3">
    <name type="scientific">Shewanella aestuarii</name>
    <dbReference type="NCBI Taxonomy" id="1028752"/>
    <lineage>
        <taxon>Bacteria</taxon>
        <taxon>Pseudomonadati</taxon>
        <taxon>Pseudomonadota</taxon>
        <taxon>Gammaproteobacteria</taxon>
        <taxon>Alteromonadales</taxon>
        <taxon>Shewanellaceae</taxon>
        <taxon>Shewanella</taxon>
    </lineage>
</organism>
<evidence type="ECO:0000256" key="1">
    <source>
        <dbReference type="SAM" id="Phobius"/>
    </source>
</evidence>
<accession>A0ABT0KXP2</accession>